<sequence length="110" mass="12969">MVEESSKIKELSQAKFQEHLKIRILDKTSKEEPYCVVNEKSIEIKEKERVEEKQRLVERTCIFGSISILLKESEHLEVDECHFNIANYVSYVLGIEDKGWNMEKELSNLH</sequence>
<proteinExistence type="predicted"/>
<dbReference type="Proteomes" id="UP001060085">
    <property type="component" value="Linkage Group LG02"/>
</dbReference>
<evidence type="ECO:0000313" key="1">
    <source>
        <dbReference type="EMBL" id="KAI5675842.1"/>
    </source>
</evidence>
<organism evidence="1 2">
    <name type="scientific">Catharanthus roseus</name>
    <name type="common">Madagascar periwinkle</name>
    <name type="synonym">Vinca rosea</name>
    <dbReference type="NCBI Taxonomy" id="4058"/>
    <lineage>
        <taxon>Eukaryota</taxon>
        <taxon>Viridiplantae</taxon>
        <taxon>Streptophyta</taxon>
        <taxon>Embryophyta</taxon>
        <taxon>Tracheophyta</taxon>
        <taxon>Spermatophyta</taxon>
        <taxon>Magnoliopsida</taxon>
        <taxon>eudicotyledons</taxon>
        <taxon>Gunneridae</taxon>
        <taxon>Pentapetalae</taxon>
        <taxon>asterids</taxon>
        <taxon>lamiids</taxon>
        <taxon>Gentianales</taxon>
        <taxon>Apocynaceae</taxon>
        <taxon>Rauvolfioideae</taxon>
        <taxon>Vinceae</taxon>
        <taxon>Catharanthinae</taxon>
        <taxon>Catharanthus</taxon>
    </lineage>
</organism>
<reference evidence="2" key="1">
    <citation type="journal article" date="2023" name="Nat. Plants">
        <title>Single-cell RNA sequencing provides a high-resolution roadmap for understanding the multicellular compartmentation of specialized metabolism.</title>
        <authorList>
            <person name="Sun S."/>
            <person name="Shen X."/>
            <person name="Li Y."/>
            <person name="Li Y."/>
            <person name="Wang S."/>
            <person name="Li R."/>
            <person name="Zhang H."/>
            <person name="Shen G."/>
            <person name="Guo B."/>
            <person name="Wei J."/>
            <person name="Xu J."/>
            <person name="St-Pierre B."/>
            <person name="Chen S."/>
            <person name="Sun C."/>
        </authorList>
    </citation>
    <scope>NUCLEOTIDE SEQUENCE [LARGE SCALE GENOMIC DNA]</scope>
</reference>
<comment type="caution">
    <text evidence="1">The sequence shown here is derived from an EMBL/GenBank/DDBJ whole genome shotgun (WGS) entry which is preliminary data.</text>
</comment>
<accession>A0ACC0BTD2</accession>
<evidence type="ECO:0000313" key="2">
    <source>
        <dbReference type="Proteomes" id="UP001060085"/>
    </source>
</evidence>
<protein>
    <submittedName>
        <fullName evidence="1">Uncharacterized protein</fullName>
    </submittedName>
</protein>
<keyword evidence="2" id="KW-1185">Reference proteome</keyword>
<dbReference type="EMBL" id="CM044702">
    <property type="protein sequence ID" value="KAI5675842.1"/>
    <property type="molecule type" value="Genomic_DNA"/>
</dbReference>
<name>A0ACC0BTD2_CATRO</name>
<gene>
    <name evidence="1" type="ORF">M9H77_06792</name>
</gene>